<dbReference type="RefSeq" id="WP_098455451.1">
    <property type="nucleotide sequence ID" value="NZ_PDJG01000001.1"/>
</dbReference>
<evidence type="ECO:0000256" key="1">
    <source>
        <dbReference type="SAM" id="SignalP"/>
    </source>
</evidence>
<gene>
    <name evidence="2" type="ORF">ATL42_2319</name>
</gene>
<accession>A0A2A9E850</accession>
<dbReference type="PROSITE" id="PS51257">
    <property type="entry name" value="PROKAR_LIPOPROTEIN"/>
    <property type="match status" value="1"/>
</dbReference>
<name>A0A2A9E850_9MICO</name>
<evidence type="ECO:0000313" key="3">
    <source>
        <dbReference type="Proteomes" id="UP000225548"/>
    </source>
</evidence>
<dbReference type="AlphaFoldDB" id="A0A2A9E850"/>
<keyword evidence="1" id="KW-0732">Signal</keyword>
<feature type="chain" id="PRO_5039516304" description="ABC-type nitrate/sulfonate/bicarbonate transport system substrate-binding protein" evidence="1">
    <location>
        <begin position="24"/>
        <end position="393"/>
    </location>
</feature>
<protein>
    <recommendedName>
        <fullName evidence="4">ABC-type nitrate/sulfonate/bicarbonate transport system substrate-binding protein</fullName>
    </recommendedName>
</protein>
<dbReference type="OrthoDB" id="3595952at2"/>
<dbReference type="EMBL" id="PDJG01000001">
    <property type="protein sequence ID" value="PFG34409.1"/>
    <property type="molecule type" value="Genomic_DNA"/>
</dbReference>
<feature type="signal peptide" evidence="1">
    <location>
        <begin position="1"/>
        <end position="23"/>
    </location>
</feature>
<organism evidence="2 3">
    <name type="scientific">Sanguibacter antarcticus</name>
    <dbReference type="NCBI Taxonomy" id="372484"/>
    <lineage>
        <taxon>Bacteria</taxon>
        <taxon>Bacillati</taxon>
        <taxon>Actinomycetota</taxon>
        <taxon>Actinomycetes</taxon>
        <taxon>Micrococcales</taxon>
        <taxon>Sanguibacteraceae</taxon>
        <taxon>Sanguibacter</taxon>
    </lineage>
</organism>
<evidence type="ECO:0008006" key="4">
    <source>
        <dbReference type="Google" id="ProtNLM"/>
    </source>
</evidence>
<proteinExistence type="predicted"/>
<reference evidence="2 3" key="1">
    <citation type="submission" date="2017-10" db="EMBL/GenBank/DDBJ databases">
        <title>Sequencing the genomes of 1000 actinobacteria strains.</title>
        <authorList>
            <person name="Klenk H.-P."/>
        </authorList>
    </citation>
    <scope>NUCLEOTIDE SEQUENCE [LARGE SCALE GENOMIC DNA]</scope>
    <source>
        <strain evidence="2 3">DSM 18966</strain>
    </source>
</reference>
<dbReference type="Gene3D" id="3.40.190.10">
    <property type="entry name" value="Periplasmic binding protein-like II"/>
    <property type="match status" value="1"/>
</dbReference>
<dbReference type="Proteomes" id="UP000225548">
    <property type="component" value="Unassembled WGS sequence"/>
</dbReference>
<comment type="caution">
    <text evidence="2">The sequence shown here is derived from an EMBL/GenBank/DDBJ whole genome shotgun (WGS) entry which is preliminary data.</text>
</comment>
<evidence type="ECO:0000313" key="2">
    <source>
        <dbReference type="EMBL" id="PFG34409.1"/>
    </source>
</evidence>
<keyword evidence="3" id="KW-1185">Reference proteome</keyword>
<sequence length="393" mass="41571">MKRSKSLLTAGSVLTLTSLLALTACSSGDDEVAAASLDVETAESGSALDLSDVCPATIVMQQDWEPEAEHSGMYSLVGADYTVDADKKRVSGSLVAQGVDTGVEIEVRPGGAAISYQSVSSQMYVDTDIMLGAVTTDAGLASSMDQPVTAVVAQLNMSPQVIMWDPESYPGATTIAEIAEQGASIVVSGGGSNLGSMLSGNGTVPADQIDASYNGDPSRFVGDPTIAQQGFATAEPYVYENEISAWGKPITYQLVSEVGYTVYPEPLTVRTGELEELAPCLTKLVPILQQAQIDYLDAPDFTNDLIVELVETYNTGWVYSKGVADFSHDEMLDLGVIQTDTSGIFGGMDEDRIQGVIDLFGPILEESGTELQEDIVPSDLFTNEFLDTSITFG</sequence>